<dbReference type="Gene3D" id="2.160.10.10">
    <property type="entry name" value="Hexapeptide repeat proteins"/>
    <property type="match status" value="1"/>
</dbReference>
<dbReference type="InterPro" id="IPR011004">
    <property type="entry name" value="Trimer_LpxA-like_sf"/>
</dbReference>
<dbReference type="InterPro" id="IPR051159">
    <property type="entry name" value="Hexapeptide_acetyltransf"/>
</dbReference>
<dbReference type="Pfam" id="PF00132">
    <property type="entry name" value="Hexapep"/>
    <property type="match status" value="1"/>
</dbReference>
<dbReference type="InterPro" id="IPR018357">
    <property type="entry name" value="Hexapep_transf_CS"/>
</dbReference>
<proteinExistence type="inferred from homology"/>
<sequence>MTRRGIPAPEWWLNKGRNVAGLILTLGIRRGFRSFGSGSRITPPLRLWGASGISVGSATIIGDNCWLNCVPAAGGARESRIVIGDGVWMSGFCTIASAAHVEIGDHTILARGVLITDHAHARGPGGRVQRASTEGRPVSIGAGVWIGQGACVMPGVRIGDGAIVGANSVVTRDVPPGTVVVGSPARPVSSRRPAAGAASDGGSPAVSDQ</sequence>
<evidence type="ECO:0000313" key="6">
    <source>
        <dbReference type="Proteomes" id="UP001464923"/>
    </source>
</evidence>
<accession>A0ABV1JYL0</accession>
<dbReference type="Proteomes" id="UP001464923">
    <property type="component" value="Unassembled WGS sequence"/>
</dbReference>
<dbReference type="GO" id="GO:0016746">
    <property type="term" value="F:acyltransferase activity"/>
    <property type="evidence" value="ECO:0007669"/>
    <property type="project" value="UniProtKB-KW"/>
</dbReference>
<evidence type="ECO:0000256" key="4">
    <source>
        <dbReference type="SAM" id="MobiDB-lite"/>
    </source>
</evidence>
<dbReference type="SUPFAM" id="SSF51161">
    <property type="entry name" value="Trimeric LpxA-like enzymes"/>
    <property type="match status" value="2"/>
</dbReference>
<comment type="similarity">
    <text evidence="1">Belongs to the transferase hexapeptide repeat family.</text>
</comment>
<dbReference type="PANTHER" id="PTHR23416:SF23">
    <property type="entry name" value="ACETYLTRANSFERASE C18B11.09C-RELATED"/>
    <property type="match status" value="1"/>
</dbReference>
<dbReference type="CDD" id="cd04647">
    <property type="entry name" value="LbH_MAT_like"/>
    <property type="match status" value="1"/>
</dbReference>
<keyword evidence="5" id="KW-0012">Acyltransferase</keyword>
<keyword evidence="3" id="KW-0677">Repeat</keyword>
<evidence type="ECO:0000313" key="5">
    <source>
        <dbReference type="EMBL" id="MEQ3540659.1"/>
    </source>
</evidence>
<dbReference type="PROSITE" id="PS00101">
    <property type="entry name" value="HEXAPEP_TRANSFERASES"/>
    <property type="match status" value="1"/>
</dbReference>
<dbReference type="EMBL" id="JBEDNP010000010">
    <property type="protein sequence ID" value="MEQ3540659.1"/>
    <property type="molecule type" value="Genomic_DNA"/>
</dbReference>
<name>A0ABV1JYL0_9PSEU</name>
<feature type="region of interest" description="Disordered" evidence="4">
    <location>
        <begin position="180"/>
        <end position="209"/>
    </location>
</feature>
<dbReference type="PANTHER" id="PTHR23416">
    <property type="entry name" value="SIALIC ACID SYNTHASE-RELATED"/>
    <property type="match status" value="1"/>
</dbReference>
<dbReference type="RefSeq" id="WP_345644336.1">
    <property type="nucleotide sequence ID" value="NZ_BAABLY010000025.1"/>
</dbReference>
<evidence type="ECO:0000256" key="3">
    <source>
        <dbReference type="ARBA" id="ARBA00022737"/>
    </source>
</evidence>
<evidence type="ECO:0000256" key="1">
    <source>
        <dbReference type="ARBA" id="ARBA00007274"/>
    </source>
</evidence>
<organism evidence="5 6">
    <name type="scientific">Pseudonocardia tropica</name>
    <dbReference type="NCBI Taxonomy" id="681289"/>
    <lineage>
        <taxon>Bacteria</taxon>
        <taxon>Bacillati</taxon>
        <taxon>Actinomycetota</taxon>
        <taxon>Actinomycetes</taxon>
        <taxon>Pseudonocardiales</taxon>
        <taxon>Pseudonocardiaceae</taxon>
        <taxon>Pseudonocardia</taxon>
    </lineage>
</organism>
<reference evidence="5 6" key="1">
    <citation type="submission" date="2024-03" db="EMBL/GenBank/DDBJ databases">
        <title>Draft genome sequence of Pseudonocardia tropica JCM 19149.</title>
        <authorList>
            <person name="Butdee W."/>
            <person name="Duangmal K."/>
        </authorList>
    </citation>
    <scope>NUCLEOTIDE SEQUENCE [LARGE SCALE GENOMIC DNA]</scope>
    <source>
        <strain evidence="5 6">JCM 19149</strain>
    </source>
</reference>
<keyword evidence="6" id="KW-1185">Reference proteome</keyword>
<dbReference type="InterPro" id="IPR001451">
    <property type="entry name" value="Hexapep"/>
</dbReference>
<dbReference type="EC" id="2.3.1.-" evidence="5"/>
<keyword evidence="2 5" id="KW-0808">Transferase</keyword>
<comment type="caution">
    <text evidence="5">The sequence shown here is derived from an EMBL/GenBank/DDBJ whole genome shotgun (WGS) entry which is preliminary data.</text>
</comment>
<protein>
    <submittedName>
        <fullName evidence="5">Acyltransferase</fullName>
        <ecNumber evidence="5">2.3.1.-</ecNumber>
    </submittedName>
</protein>
<gene>
    <name evidence="5" type="ORF">WHI96_17745</name>
</gene>
<evidence type="ECO:0000256" key="2">
    <source>
        <dbReference type="ARBA" id="ARBA00022679"/>
    </source>
</evidence>